<accession>A0A8K0D3N3</accession>
<evidence type="ECO:0000256" key="1">
    <source>
        <dbReference type="ARBA" id="ARBA00008390"/>
    </source>
</evidence>
<dbReference type="Gene3D" id="2.40.128.20">
    <property type="match status" value="1"/>
</dbReference>
<protein>
    <submittedName>
        <fullName evidence="3">Uncharacterized protein</fullName>
    </submittedName>
</protein>
<name>A0A8K0D3N3_IGNLU</name>
<gene>
    <name evidence="3" type="ORF">ILUMI_12075</name>
</gene>
<dbReference type="EMBL" id="VTPC01007353">
    <property type="protein sequence ID" value="KAF2894100.1"/>
    <property type="molecule type" value="Genomic_DNA"/>
</dbReference>
<dbReference type="Proteomes" id="UP000801492">
    <property type="component" value="Unassembled WGS sequence"/>
</dbReference>
<dbReference type="InterPro" id="IPR031259">
    <property type="entry name" value="ILBP"/>
</dbReference>
<dbReference type="GO" id="GO:0008289">
    <property type="term" value="F:lipid binding"/>
    <property type="evidence" value="ECO:0007669"/>
    <property type="project" value="InterPro"/>
</dbReference>
<feature type="chain" id="PRO_5035450235" evidence="2">
    <location>
        <begin position="26"/>
        <end position="159"/>
    </location>
</feature>
<sequence length="159" mass="18193">MQQRKTFMLINFVPFYLLLIHCALAQIVGKYQHEKNENLDAFYEAVGIPGLSRKILTSTKPQLEISVDKSQQWNITISSFLRLTSKFKLGEEYEEDIPGGIVAKSTTIIEDDKLKTTSISPDIGKILRTYECNNTLCIITMKHEQSGKEAKRYFKRIAS</sequence>
<dbReference type="SUPFAM" id="SSF50814">
    <property type="entry name" value="Lipocalins"/>
    <property type="match status" value="1"/>
</dbReference>
<comment type="caution">
    <text evidence="3">The sequence shown here is derived from an EMBL/GenBank/DDBJ whole genome shotgun (WGS) entry which is preliminary data.</text>
</comment>
<reference evidence="3" key="1">
    <citation type="submission" date="2019-08" db="EMBL/GenBank/DDBJ databases">
        <title>The genome of the North American firefly Photinus pyralis.</title>
        <authorList>
            <consortium name="Photinus pyralis genome working group"/>
            <person name="Fallon T.R."/>
            <person name="Sander Lower S.E."/>
            <person name="Weng J.-K."/>
        </authorList>
    </citation>
    <scope>NUCLEOTIDE SEQUENCE</scope>
    <source>
        <strain evidence="3">TRF0915ILg1</strain>
        <tissue evidence="3">Whole body</tissue>
    </source>
</reference>
<organism evidence="3 4">
    <name type="scientific">Ignelater luminosus</name>
    <name type="common">Cucubano</name>
    <name type="synonym">Pyrophorus luminosus</name>
    <dbReference type="NCBI Taxonomy" id="2038154"/>
    <lineage>
        <taxon>Eukaryota</taxon>
        <taxon>Metazoa</taxon>
        <taxon>Ecdysozoa</taxon>
        <taxon>Arthropoda</taxon>
        <taxon>Hexapoda</taxon>
        <taxon>Insecta</taxon>
        <taxon>Pterygota</taxon>
        <taxon>Neoptera</taxon>
        <taxon>Endopterygota</taxon>
        <taxon>Coleoptera</taxon>
        <taxon>Polyphaga</taxon>
        <taxon>Elateriformia</taxon>
        <taxon>Elateroidea</taxon>
        <taxon>Elateridae</taxon>
        <taxon>Agrypninae</taxon>
        <taxon>Pyrophorini</taxon>
        <taxon>Ignelater</taxon>
    </lineage>
</organism>
<dbReference type="InterPro" id="IPR012674">
    <property type="entry name" value="Calycin"/>
</dbReference>
<dbReference type="PANTHER" id="PTHR11955">
    <property type="entry name" value="FATTY ACID BINDING PROTEIN"/>
    <property type="match status" value="1"/>
</dbReference>
<dbReference type="OrthoDB" id="412780at2759"/>
<evidence type="ECO:0000313" key="4">
    <source>
        <dbReference type="Proteomes" id="UP000801492"/>
    </source>
</evidence>
<proteinExistence type="inferred from homology"/>
<keyword evidence="2" id="KW-0732">Signal</keyword>
<evidence type="ECO:0000313" key="3">
    <source>
        <dbReference type="EMBL" id="KAF2894100.1"/>
    </source>
</evidence>
<comment type="similarity">
    <text evidence="1">Belongs to the calycin superfamily. Fatty-acid binding protein (FABP) family.</text>
</comment>
<evidence type="ECO:0000256" key="2">
    <source>
        <dbReference type="SAM" id="SignalP"/>
    </source>
</evidence>
<feature type="signal peptide" evidence="2">
    <location>
        <begin position="1"/>
        <end position="25"/>
    </location>
</feature>
<dbReference type="AlphaFoldDB" id="A0A8K0D3N3"/>
<keyword evidence="4" id="KW-1185">Reference proteome</keyword>